<dbReference type="SMART" id="SM00298">
    <property type="entry name" value="CHROMO"/>
    <property type="match status" value="1"/>
</dbReference>
<dbReference type="PROSITE" id="PS50994">
    <property type="entry name" value="INTEGRASE"/>
    <property type="match status" value="1"/>
</dbReference>
<dbReference type="Pfam" id="PF17921">
    <property type="entry name" value="Integrase_H2C2"/>
    <property type="match status" value="1"/>
</dbReference>
<dbReference type="GO" id="GO:0046872">
    <property type="term" value="F:metal ion binding"/>
    <property type="evidence" value="ECO:0007669"/>
    <property type="project" value="UniProtKB-KW"/>
</dbReference>
<reference evidence="16" key="3">
    <citation type="submission" date="2025-08" db="UniProtKB">
        <authorList>
            <consortium name="Ensembl"/>
        </authorList>
    </citation>
    <scope>IDENTIFICATION</scope>
    <source>
        <strain evidence="16">HSOK</strain>
    </source>
</reference>
<dbReference type="GO" id="GO:0015074">
    <property type="term" value="P:DNA integration"/>
    <property type="evidence" value="ECO:0007669"/>
    <property type="project" value="UniProtKB-KW"/>
</dbReference>
<evidence type="ECO:0000313" key="17">
    <source>
        <dbReference type="Proteomes" id="UP000265200"/>
    </source>
</evidence>
<feature type="region of interest" description="Disordered" evidence="13">
    <location>
        <begin position="395"/>
        <end position="453"/>
    </location>
</feature>
<dbReference type="Pfam" id="PF00385">
    <property type="entry name" value="Chromo"/>
    <property type="match status" value="1"/>
</dbReference>
<dbReference type="PANTHER" id="PTHR37984:SF15">
    <property type="entry name" value="INTEGRASE CATALYTIC DOMAIN-CONTAINING PROTEIN"/>
    <property type="match status" value="1"/>
</dbReference>
<dbReference type="PROSITE" id="PS50013">
    <property type="entry name" value="CHROMO_2"/>
    <property type="match status" value="1"/>
</dbReference>
<reference evidence="16 17" key="2">
    <citation type="submission" date="2017-04" db="EMBL/GenBank/DDBJ databases">
        <title>CpG methylation of centromeres and impact of large insertions on vertebrate speciation.</title>
        <authorList>
            <person name="Ichikawa K."/>
            <person name="Yoshimura J."/>
            <person name="Morishita S."/>
        </authorList>
    </citation>
    <scope>NUCLEOTIDE SEQUENCE</scope>
    <source>
        <strain evidence="16 17">HSOK</strain>
    </source>
</reference>
<dbReference type="GO" id="GO:0003964">
    <property type="term" value="F:RNA-directed DNA polymerase activity"/>
    <property type="evidence" value="ECO:0007669"/>
    <property type="project" value="UniProtKB-KW"/>
</dbReference>
<evidence type="ECO:0000256" key="8">
    <source>
        <dbReference type="ARBA" id="ARBA00022918"/>
    </source>
</evidence>
<organism evidence="16 17">
    <name type="scientific">Oryzias latipes</name>
    <name type="common">Japanese rice fish</name>
    <name type="synonym">Japanese killifish</name>
    <dbReference type="NCBI Taxonomy" id="8090"/>
    <lineage>
        <taxon>Eukaryota</taxon>
        <taxon>Metazoa</taxon>
        <taxon>Chordata</taxon>
        <taxon>Craniata</taxon>
        <taxon>Vertebrata</taxon>
        <taxon>Euteleostomi</taxon>
        <taxon>Actinopterygii</taxon>
        <taxon>Neopterygii</taxon>
        <taxon>Teleostei</taxon>
        <taxon>Neoteleostei</taxon>
        <taxon>Acanthomorphata</taxon>
        <taxon>Ovalentaria</taxon>
        <taxon>Atherinomorphae</taxon>
        <taxon>Beloniformes</taxon>
        <taxon>Adrianichthyidae</taxon>
        <taxon>Oryziinae</taxon>
        <taxon>Oryzias</taxon>
    </lineage>
</organism>
<dbReference type="AlphaFoldDB" id="A0A3P9I6V5"/>
<feature type="compositionally biased region" description="Low complexity" evidence="13">
    <location>
        <begin position="414"/>
        <end position="441"/>
    </location>
</feature>
<evidence type="ECO:0000256" key="6">
    <source>
        <dbReference type="ARBA" id="ARBA00022842"/>
    </source>
</evidence>
<dbReference type="GO" id="GO:0003677">
    <property type="term" value="F:DNA binding"/>
    <property type="evidence" value="ECO:0007669"/>
    <property type="project" value="UniProtKB-KW"/>
</dbReference>
<comment type="subcellular location">
    <subcellularLocation>
        <location evidence="1">Nucleus</location>
    </subcellularLocation>
</comment>
<dbReference type="Pfam" id="PF00665">
    <property type="entry name" value="rve"/>
    <property type="match status" value="1"/>
</dbReference>
<dbReference type="Proteomes" id="UP000265200">
    <property type="component" value="Chromosome 18"/>
</dbReference>
<dbReference type="Pfam" id="PF24626">
    <property type="entry name" value="SH3_Tf2-1"/>
    <property type="match status" value="1"/>
</dbReference>
<evidence type="ECO:0000256" key="1">
    <source>
        <dbReference type="ARBA" id="ARBA00004123"/>
    </source>
</evidence>
<evidence type="ECO:0000256" key="10">
    <source>
        <dbReference type="ARBA" id="ARBA00023125"/>
    </source>
</evidence>
<feature type="domain" description="Chromo" evidence="14">
    <location>
        <begin position="346"/>
        <end position="404"/>
    </location>
</feature>
<keyword evidence="3" id="KW-0479">Metal-binding</keyword>
<evidence type="ECO:0000256" key="12">
    <source>
        <dbReference type="ARBA" id="ARBA00039658"/>
    </source>
</evidence>
<dbReference type="GO" id="GO:0006508">
    <property type="term" value="P:proteolysis"/>
    <property type="evidence" value="ECO:0007669"/>
    <property type="project" value="UniProtKB-KW"/>
</dbReference>
<evidence type="ECO:0000259" key="15">
    <source>
        <dbReference type="PROSITE" id="PS50994"/>
    </source>
</evidence>
<feature type="domain" description="Integrase catalytic" evidence="15">
    <location>
        <begin position="45"/>
        <end position="204"/>
    </location>
</feature>
<evidence type="ECO:0000256" key="11">
    <source>
        <dbReference type="ARBA" id="ARBA00023172"/>
    </source>
</evidence>
<keyword evidence="8" id="KW-0695">RNA-directed DNA polymerase</keyword>
<dbReference type="InterPro" id="IPR023780">
    <property type="entry name" value="Chromo_domain"/>
</dbReference>
<dbReference type="GO" id="GO:0006310">
    <property type="term" value="P:DNA recombination"/>
    <property type="evidence" value="ECO:0007669"/>
    <property type="project" value="UniProtKB-KW"/>
</dbReference>
<dbReference type="PANTHER" id="PTHR37984">
    <property type="entry name" value="PROTEIN CBG26694"/>
    <property type="match status" value="1"/>
</dbReference>
<dbReference type="SUPFAM" id="SSF53098">
    <property type="entry name" value="Ribonuclease H-like"/>
    <property type="match status" value="1"/>
</dbReference>
<sequence length="453" mass="49946">MLLRRRFFWPSMDDDVRQYIAACTTCARAKSSNSPPAGHLHPLSTPSRPWSHIAVDFVTGLPPSHGFTVILTVIDRFSKAVQFIPLPHLPSATETANTLVNVVFRHHGIPSDIVSDRGPQFTSQVWKAFCSALGATISLTSGYHPQSNGQAERANQELEAALRCFAAQNQEDWPDYLIWVEYAHNNHPSSATGMSPFEASLGYSPPLFPSQELDLAVPSVQLHLQRCQEVWRQARAALLRTKEGNRQIADRHRVPCPPYEPGQQVWLSSKNIPLQATSRKLAPRFIGPFVIERIINPNCVRLKLPAALKIHPSFHVSQIKPVRQSPLCPPSASPPPARLIDGGPAYTASRVLDVRRRGRGFQYLVDWEGYGPEERSWIPRSFILDHTLIDGFFRAHPDRRPVPPGGGRRGGGTVTVPPASSSSSSGPPAETSCAASSSSAAGLIRRTRTCTRR</sequence>
<dbReference type="InterPro" id="IPR016197">
    <property type="entry name" value="Chromo-like_dom_sf"/>
</dbReference>
<evidence type="ECO:0000256" key="4">
    <source>
        <dbReference type="ARBA" id="ARBA00022750"/>
    </source>
</evidence>
<evidence type="ECO:0000256" key="13">
    <source>
        <dbReference type="SAM" id="MobiDB-lite"/>
    </source>
</evidence>
<keyword evidence="5" id="KW-0378">Hydrolase</keyword>
<evidence type="ECO:0000259" key="14">
    <source>
        <dbReference type="PROSITE" id="PS50013"/>
    </source>
</evidence>
<keyword evidence="9" id="KW-0548">Nucleotidyltransferase</keyword>
<dbReference type="InterPro" id="IPR001584">
    <property type="entry name" value="Integrase_cat-core"/>
</dbReference>
<dbReference type="InterPro" id="IPR036397">
    <property type="entry name" value="RNaseH_sf"/>
</dbReference>
<keyword evidence="6" id="KW-0460">Magnesium</keyword>
<keyword evidence="4" id="KW-0064">Aspartyl protease</keyword>
<keyword evidence="9" id="KW-0808">Transferase</keyword>
<reference key="1">
    <citation type="journal article" date="2007" name="Nature">
        <title>The medaka draft genome and insights into vertebrate genome evolution.</title>
        <authorList>
            <person name="Kasahara M."/>
            <person name="Naruse K."/>
            <person name="Sasaki S."/>
            <person name="Nakatani Y."/>
            <person name="Qu W."/>
            <person name="Ahsan B."/>
            <person name="Yamada T."/>
            <person name="Nagayasu Y."/>
            <person name="Doi K."/>
            <person name="Kasai Y."/>
            <person name="Jindo T."/>
            <person name="Kobayashi D."/>
            <person name="Shimada A."/>
            <person name="Toyoda A."/>
            <person name="Kuroki Y."/>
            <person name="Fujiyama A."/>
            <person name="Sasaki T."/>
            <person name="Shimizu A."/>
            <person name="Asakawa S."/>
            <person name="Shimizu N."/>
            <person name="Hashimoto S."/>
            <person name="Yang J."/>
            <person name="Lee Y."/>
            <person name="Matsushima K."/>
            <person name="Sugano S."/>
            <person name="Sakaizumi M."/>
            <person name="Narita T."/>
            <person name="Ohishi K."/>
            <person name="Haga S."/>
            <person name="Ohta F."/>
            <person name="Nomoto H."/>
            <person name="Nogata K."/>
            <person name="Morishita T."/>
            <person name="Endo T."/>
            <person name="Shin-I T."/>
            <person name="Takeda H."/>
            <person name="Morishita S."/>
            <person name="Kohara Y."/>
        </authorList>
    </citation>
    <scope>NUCLEOTIDE SEQUENCE [LARGE SCALE GENOMIC DNA]</scope>
    <source>
        <strain>Hd-rR</strain>
    </source>
</reference>
<keyword evidence="11" id="KW-0233">DNA recombination</keyword>
<evidence type="ECO:0000313" key="16">
    <source>
        <dbReference type="Ensembl" id="ENSORLP00015015640.1"/>
    </source>
</evidence>
<dbReference type="Gene3D" id="3.30.420.10">
    <property type="entry name" value="Ribonuclease H-like superfamily/Ribonuclease H"/>
    <property type="match status" value="1"/>
</dbReference>
<proteinExistence type="predicted"/>
<keyword evidence="9" id="KW-0239">DNA-directed DNA polymerase</keyword>
<evidence type="ECO:0000256" key="2">
    <source>
        <dbReference type="ARBA" id="ARBA00022670"/>
    </source>
</evidence>
<dbReference type="InterPro" id="IPR041588">
    <property type="entry name" value="Integrase_H2C2"/>
</dbReference>
<dbReference type="InterPro" id="IPR056924">
    <property type="entry name" value="SH3_Tf2-1"/>
</dbReference>
<dbReference type="InterPro" id="IPR000953">
    <property type="entry name" value="Chromo/chromo_shadow_dom"/>
</dbReference>
<dbReference type="SUPFAM" id="SSF54160">
    <property type="entry name" value="Chromo domain-like"/>
    <property type="match status" value="1"/>
</dbReference>
<evidence type="ECO:0000256" key="9">
    <source>
        <dbReference type="ARBA" id="ARBA00022932"/>
    </source>
</evidence>
<keyword evidence="10" id="KW-0238">DNA-binding</keyword>
<protein>
    <recommendedName>
        <fullName evidence="12">Gypsy retrotransposon integrase-like protein 1</fullName>
    </recommendedName>
</protein>
<evidence type="ECO:0000256" key="7">
    <source>
        <dbReference type="ARBA" id="ARBA00022908"/>
    </source>
</evidence>
<dbReference type="Gene3D" id="1.10.340.70">
    <property type="match status" value="1"/>
</dbReference>
<keyword evidence="7" id="KW-0229">DNA integration</keyword>
<evidence type="ECO:0000256" key="5">
    <source>
        <dbReference type="ARBA" id="ARBA00022801"/>
    </source>
</evidence>
<dbReference type="FunFam" id="3.30.420.10:FF:000032">
    <property type="entry name" value="Retrovirus-related Pol polyprotein from transposon 297-like Protein"/>
    <property type="match status" value="1"/>
</dbReference>
<dbReference type="GO" id="GO:0004190">
    <property type="term" value="F:aspartic-type endopeptidase activity"/>
    <property type="evidence" value="ECO:0007669"/>
    <property type="project" value="UniProtKB-KW"/>
</dbReference>
<name>A0A3P9I6V5_ORYLA</name>
<reference evidence="16" key="4">
    <citation type="submission" date="2025-09" db="UniProtKB">
        <authorList>
            <consortium name="Ensembl"/>
        </authorList>
    </citation>
    <scope>IDENTIFICATION</scope>
    <source>
        <strain evidence="16">HSOK</strain>
    </source>
</reference>
<dbReference type="InterPro" id="IPR012337">
    <property type="entry name" value="RNaseH-like_sf"/>
</dbReference>
<dbReference type="InterPro" id="IPR050951">
    <property type="entry name" value="Retrovirus_Pol_polyprotein"/>
</dbReference>
<dbReference type="GO" id="GO:0003887">
    <property type="term" value="F:DNA-directed DNA polymerase activity"/>
    <property type="evidence" value="ECO:0007669"/>
    <property type="project" value="UniProtKB-KW"/>
</dbReference>
<dbReference type="GO" id="GO:0005634">
    <property type="term" value="C:nucleus"/>
    <property type="evidence" value="ECO:0007669"/>
    <property type="project" value="UniProtKB-SubCell"/>
</dbReference>
<accession>A0A3P9I6V5</accession>
<dbReference type="Ensembl" id="ENSORLT00015023618.1">
    <property type="protein sequence ID" value="ENSORLP00015015640.1"/>
    <property type="gene ID" value="ENSORLG00015016559.1"/>
</dbReference>
<evidence type="ECO:0000256" key="3">
    <source>
        <dbReference type="ARBA" id="ARBA00022723"/>
    </source>
</evidence>
<dbReference type="Gene3D" id="2.40.50.40">
    <property type="match status" value="1"/>
</dbReference>
<keyword evidence="2" id="KW-0645">Protease</keyword>